<feature type="chain" id="PRO_5023910810" description="Secreted protein" evidence="2">
    <location>
        <begin position="28"/>
        <end position="119"/>
    </location>
</feature>
<evidence type="ECO:0000313" key="4">
    <source>
        <dbReference type="Proteomes" id="UP000327493"/>
    </source>
</evidence>
<evidence type="ECO:0008006" key="5">
    <source>
        <dbReference type="Google" id="ProtNLM"/>
    </source>
</evidence>
<name>A0A5J5DMB0_9PERO</name>
<dbReference type="AlphaFoldDB" id="A0A5J5DMB0"/>
<accession>A0A5J5DMB0</accession>
<evidence type="ECO:0000256" key="2">
    <source>
        <dbReference type="SAM" id="SignalP"/>
    </source>
</evidence>
<keyword evidence="4" id="KW-1185">Reference proteome</keyword>
<protein>
    <recommendedName>
        <fullName evidence="5">Secreted protein</fullName>
    </recommendedName>
</protein>
<sequence>MSSPRCFQLLLSCVLLLLLLQCPPTLSRPATEDADAPEAVKSLRRRRGHDSSARTSCPTLSTSNDKLQQRSPPRPILQPGGRQSTASAPDGLCVRVVHRPAAAHPVGTNTRRSRHRSAH</sequence>
<dbReference type="Proteomes" id="UP000327493">
    <property type="component" value="Chromosome 3"/>
</dbReference>
<evidence type="ECO:0000313" key="3">
    <source>
        <dbReference type="EMBL" id="KAA8594400.1"/>
    </source>
</evidence>
<reference evidence="3 4" key="1">
    <citation type="submission" date="2019-08" db="EMBL/GenBank/DDBJ databases">
        <title>A chromosome-level genome assembly, high-density linkage maps, and genome scans reveal the genomic architecture of hybrid incompatibilities underlying speciation via character displacement in darters (Percidae: Etheostominae).</title>
        <authorList>
            <person name="Moran R.L."/>
            <person name="Catchen J.M."/>
            <person name="Fuller R.C."/>
        </authorList>
    </citation>
    <scope>NUCLEOTIDE SEQUENCE [LARGE SCALE GENOMIC DNA]</scope>
    <source>
        <strain evidence="3">EspeVRDwgs_2016</strain>
        <tissue evidence="3">Muscle</tissue>
    </source>
</reference>
<organism evidence="3 4">
    <name type="scientific">Etheostoma spectabile</name>
    <name type="common">orangethroat darter</name>
    <dbReference type="NCBI Taxonomy" id="54343"/>
    <lineage>
        <taxon>Eukaryota</taxon>
        <taxon>Metazoa</taxon>
        <taxon>Chordata</taxon>
        <taxon>Craniata</taxon>
        <taxon>Vertebrata</taxon>
        <taxon>Euteleostomi</taxon>
        <taxon>Actinopterygii</taxon>
        <taxon>Neopterygii</taxon>
        <taxon>Teleostei</taxon>
        <taxon>Neoteleostei</taxon>
        <taxon>Acanthomorphata</taxon>
        <taxon>Eupercaria</taxon>
        <taxon>Perciformes</taxon>
        <taxon>Percoidei</taxon>
        <taxon>Percidae</taxon>
        <taxon>Etheostomatinae</taxon>
        <taxon>Etheostoma</taxon>
    </lineage>
</organism>
<feature type="region of interest" description="Disordered" evidence="1">
    <location>
        <begin position="26"/>
        <end position="119"/>
    </location>
</feature>
<evidence type="ECO:0000256" key="1">
    <source>
        <dbReference type="SAM" id="MobiDB-lite"/>
    </source>
</evidence>
<feature type="compositionally biased region" description="Polar residues" evidence="1">
    <location>
        <begin position="53"/>
        <end position="71"/>
    </location>
</feature>
<comment type="caution">
    <text evidence="3">The sequence shown here is derived from an EMBL/GenBank/DDBJ whole genome shotgun (WGS) entry which is preliminary data.</text>
</comment>
<dbReference type="EMBL" id="VOFY01000003">
    <property type="protein sequence ID" value="KAA8594400.1"/>
    <property type="molecule type" value="Genomic_DNA"/>
</dbReference>
<keyword evidence="2" id="KW-0732">Signal</keyword>
<feature type="signal peptide" evidence="2">
    <location>
        <begin position="1"/>
        <end position="27"/>
    </location>
</feature>
<proteinExistence type="predicted"/>
<gene>
    <name evidence="3" type="ORF">FQN60_005234</name>
</gene>